<dbReference type="InterPro" id="IPR001075">
    <property type="entry name" value="NIF_FeS_clus_asmbl_NifU_C"/>
</dbReference>
<evidence type="ECO:0000313" key="3">
    <source>
        <dbReference type="EMBL" id="GKT31178.1"/>
    </source>
</evidence>
<dbReference type="InterPro" id="IPR034904">
    <property type="entry name" value="FSCA_dom_sf"/>
</dbReference>
<dbReference type="Proteomes" id="UP001057375">
    <property type="component" value="Unassembled WGS sequence"/>
</dbReference>
<dbReference type="SUPFAM" id="SSF117916">
    <property type="entry name" value="Fe-S cluster assembly (FSCA) domain-like"/>
    <property type="match status" value="1"/>
</dbReference>
<keyword evidence="4" id="KW-1185">Reference proteome</keyword>
<protein>
    <recommendedName>
        <fullName evidence="2">NIF system FeS cluster assembly NifU C-terminal domain-containing protein</fullName>
    </recommendedName>
</protein>
<feature type="domain" description="NIF system FeS cluster assembly NifU C-terminal" evidence="2">
    <location>
        <begin position="14"/>
        <end position="79"/>
    </location>
</feature>
<gene>
    <name evidence="3" type="ORF">ADUPG1_001882</name>
</gene>
<reference evidence="3" key="1">
    <citation type="submission" date="2022-03" db="EMBL/GenBank/DDBJ databases">
        <title>Draft genome sequence of Aduncisulcus paluster, a free-living microaerophilic Fornicata.</title>
        <authorList>
            <person name="Yuyama I."/>
            <person name="Kume K."/>
            <person name="Tamura T."/>
            <person name="Inagaki Y."/>
            <person name="Hashimoto T."/>
        </authorList>
    </citation>
    <scope>NUCLEOTIDE SEQUENCE</scope>
    <source>
        <strain evidence="3">NY0171</strain>
    </source>
</reference>
<dbReference type="EMBL" id="BQXS01001898">
    <property type="protein sequence ID" value="GKT31178.1"/>
    <property type="molecule type" value="Genomic_DNA"/>
</dbReference>
<organism evidence="3 4">
    <name type="scientific">Aduncisulcus paluster</name>
    <dbReference type="NCBI Taxonomy" id="2918883"/>
    <lineage>
        <taxon>Eukaryota</taxon>
        <taxon>Metamonada</taxon>
        <taxon>Carpediemonas-like organisms</taxon>
        <taxon>Aduncisulcus</taxon>
    </lineage>
</organism>
<accession>A0ABQ5KF61</accession>
<comment type="similarity">
    <text evidence="1">Belongs to the NifU family.</text>
</comment>
<evidence type="ECO:0000259" key="2">
    <source>
        <dbReference type="Pfam" id="PF01106"/>
    </source>
</evidence>
<evidence type="ECO:0000313" key="4">
    <source>
        <dbReference type="Proteomes" id="UP001057375"/>
    </source>
</evidence>
<dbReference type="PANTHER" id="PTHR11178:SF1">
    <property type="entry name" value="NFU1 IRON-SULFUR CLUSTER SCAFFOLD HOMOLOG, MITOCHONDRIAL"/>
    <property type="match status" value="1"/>
</dbReference>
<evidence type="ECO:0000256" key="1">
    <source>
        <dbReference type="ARBA" id="ARBA00006420"/>
    </source>
</evidence>
<dbReference type="Gene3D" id="3.30.300.130">
    <property type="entry name" value="Fe-S cluster assembly (FSCA)"/>
    <property type="match status" value="1"/>
</dbReference>
<dbReference type="PANTHER" id="PTHR11178">
    <property type="entry name" value="IRON-SULFUR CLUSTER SCAFFOLD PROTEIN NFU-RELATED"/>
    <property type="match status" value="1"/>
</dbReference>
<name>A0ABQ5KF61_9EUKA</name>
<proteinExistence type="inferred from homology"/>
<sequence length="93" mass="9930">MGMPFTDEDLQTPVSNIITTKIAPMLAKDGGAIELLQIKNAKVYVQLQGACVGCAASGSTLKFIVEKELKAAIHPELEIVNVPAGMEDEIMND</sequence>
<dbReference type="Pfam" id="PF01106">
    <property type="entry name" value="NifU"/>
    <property type="match status" value="1"/>
</dbReference>
<comment type="caution">
    <text evidence="3">The sequence shown here is derived from an EMBL/GenBank/DDBJ whole genome shotgun (WGS) entry which is preliminary data.</text>
</comment>